<evidence type="ECO:0000259" key="7">
    <source>
        <dbReference type="PROSITE" id="PS50893"/>
    </source>
</evidence>
<dbReference type="EMBL" id="JBHSIZ010000002">
    <property type="protein sequence ID" value="MFC4954860.1"/>
    <property type="molecule type" value="Genomic_DNA"/>
</dbReference>
<organism evidence="9 10">
    <name type="scientific">Streptomyces mauvecolor</name>
    <dbReference type="NCBI Taxonomy" id="58345"/>
    <lineage>
        <taxon>Bacteria</taxon>
        <taxon>Bacillati</taxon>
        <taxon>Actinomycetota</taxon>
        <taxon>Actinomycetes</taxon>
        <taxon>Kitasatosporales</taxon>
        <taxon>Streptomycetaceae</taxon>
        <taxon>Streptomyces</taxon>
    </lineage>
</organism>
<dbReference type="InterPro" id="IPR017871">
    <property type="entry name" value="ABC_transporter-like_CS"/>
</dbReference>
<dbReference type="Proteomes" id="UP001595834">
    <property type="component" value="Unassembled WGS sequence"/>
</dbReference>
<sequence length="381" mass="41818">MIRFEHVTKRYADGTTAVDDLSFEVAEGELVTLVGPSGCGKTTTMKMVNRLIEPTSGRIFLDGEDISTVDPVQLRRRIGYVIQQVGLFPHKTVLENTATVPHLLGVKKAAAQKRAAELLDLVGLDPTTYGSRYPEQLSGGQRQRVGVARALAADPPVLLMDEPFGAVDPVVRERLQNEFLRLQSQVRKTVLFVTHDIEEAVRLGDRIAVYGQGAIEQFDAPAAVLGAPATEYVADFVGADRGLKRLSVTPIEEGDLEQPPVVHLDDPLPADIARWAVVLDREDNLHGWISAEQARAGKGTVREHARRMEAWLPVGASLKQAFATMLQHDAGWIAVIDREERGRFLGVLTPARLHEALRRSIDADAQAVPRTEVKVESVSSR</sequence>
<dbReference type="Pfam" id="PF00005">
    <property type="entry name" value="ABC_tran"/>
    <property type="match status" value="1"/>
</dbReference>
<evidence type="ECO:0000313" key="9">
    <source>
        <dbReference type="EMBL" id="MFC4954860.1"/>
    </source>
</evidence>
<feature type="domain" description="ABC transporter" evidence="7">
    <location>
        <begin position="2"/>
        <end position="237"/>
    </location>
</feature>
<dbReference type="InterPro" id="IPR027417">
    <property type="entry name" value="P-loop_NTPase"/>
</dbReference>
<dbReference type="InterPro" id="IPR000644">
    <property type="entry name" value="CBS_dom"/>
</dbReference>
<evidence type="ECO:0000256" key="5">
    <source>
        <dbReference type="ARBA" id="ARBA00022840"/>
    </source>
</evidence>
<evidence type="ECO:0000256" key="1">
    <source>
        <dbReference type="ARBA" id="ARBA00005417"/>
    </source>
</evidence>
<evidence type="ECO:0000256" key="4">
    <source>
        <dbReference type="ARBA" id="ARBA00022741"/>
    </source>
</evidence>
<dbReference type="NCBIfam" id="TIGR01186">
    <property type="entry name" value="proV"/>
    <property type="match status" value="1"/>
</dbReference>
<name>A0ABV9UEH1_9ACTN</name>
<proteinExistence type="inferred from homology"/>
<evidence type="ECO:0000256" key="6">
    <source>
        <dbReference type="PROSITE-ProRule" id="PRU00703"/>
    </source>
</evidence>
<dbReference type="GO" id="GO:0005524">
    <property type="term" value="F:ATP binding"/>
    <property type="evidence" value="ECO:0007669"/>
    <property type="project" value="UniProtKB-KW"/>
</dbReference>
<dbReference type="InterPro" id="IPR003439">
    <property type="entry name" value="ABC_transporter-like_ATP-bd"/>
</dbReference>
<dbReference type="SUPFAM" id="SSF52540">
    <property type="entry name" value="P-loop containing nucleoside triphosphate hydrolases"/>
    <property type="match status" value="1"/>
</dbReference>
<keyword evidence="3" id="KW-0677">Repeat</keyword>
<comment type="caution">
    <text evidence="9">The sequence shown here is derived from an EMBL/GenBank/DDBJ whole genome shotgun (WGS) entry which is preliminary data.</text>
</comment>
<dbReference type="SUPFAM" id="SSF54631">
    <property type="entry name" value="CBS-domain pair"/>
    <property type="match status" value="1"/>
</dbReference>
<dbReference type="PROSITE" id="PS50893">
    <property type="entry name" value="ABC_TRANSPORTER_2"/>
    <property type="match status" value="1"/>
</dbReference>
<dbReference type="PANTHER" id="PTHR43117:SF4">
    <property type="entry name" value="OSMOPROTECTANT IMPORT ATP-BINDING PROTEIN OSMV"/>
    <property type="match status" value="1"/>
</dbReference>
<evidence type="ECO:0000256" key="3">
    <source>
        <dbReference type="ARBA" id="ARBA00022737"/>
    </source>
</evidence>
<dbReference type="SMART" id="SM00382">
    <property type="entry name" value="AAA"/>
    <property type="match status" value="1"/>
</dbReference>
<feature type="domain" description="CBS" evidence="8">
    <location>
        <begin position="305"/>
        <end position="363"/>
    </location>
</feature>
<evidence type="ECO:0000256" key="2">
    <source>
        <dbReference type="ARBA" id="ARBA00022448"/>
    </source>
</evidence>
<reference evidence="10" key="1">
    <citation type="journal article" date="2019" name="Int. J. Syst. Evol. Microbiol.">
        <title>The Global Catalogue of Microorganisms (GCM) 10K type strain sequencing project: providing services to taxonomists for standard genome sequencing and annotation.</title>
        <authorList>
            <consortium name="The Broad Institute Genomics Platform"/>
            <consortium name="The Broad Institute Genome Sequencing Center for Infectious Disease"/>
            <person name="Wu L."/>
            <person name="Ma J."/>
        </authorList>
    </citation>
    <scope>NUCLEOTIDE SEQUENCE [LARGE SCALE GENOMIC DNA]</scope>
    <source>
        <strain evidence="10">CCM 7224</strain>
    </source>
</reference>
<keyword evidence="6" id="KW-0129">CBS domain</keyword>
<keyword evidence="4" id="KW-0547">Nucleotide-binding</keyword>
<dbReference type="InterPro" id="IPR003593">
    <property type="entry name" value="AAA+_ATPase"/>
</dbReference>
<keyword evidence="5 9" id="KW-0067">ATP-binding</keyword>
<protein>
    <submittedName>
        <fullName evidence="9">ABC transporter ATP-binding protein</fullName>
    </submittedName>
</protein>
<gene>
    <name evidence="9" type="ORF">ACFPFX_00920</name>
</gene>
<dbReference type="RefSeq" id="WP_344372702.1">
    <property type="nucleotide sequence ID" value="NZ_BAAASQ010000005.1"/>
</dbReference>
<dbReference type="InterPro" id="IPR005892">
    <property type="entry name" value="Gly-betaine_transp_ATP-bd"/>
</dbReference>
<dbReference type="Gene3D" id="3.40.50.300">
    <property type="entry name" value="P-loop containing nucleotide triphosphate hydrolases"/>
    <property type="match status" value="1"/>
</dbReference>
<dbReference type="PANTHER" id="PTHR43117">
    <property type="entry name" value="OSMOPROTECTANT IMPORT ATP-BINDING PROTEIN OSMV"/>
    <property type="match status" value="1"/>
</dbReference>
<dbReference type="PROSITE" id="PS51371">
    <property type="entry name" value="CBS"/>
    <property type="match status" value="1"/>
</dbReference>
<evidence type="ECO:0000313" key="10">
    <source>
        <dbReference type="Proteomes" id="UP001595834"/>
    </source>
</evidence>
<evidence type="ECO:0000259" key="8">
    <source>
        <dbReference type="PROSITE" id="PS51371"/>
    </source>
</evidence>
<accession>A0ABV9UEH1</accession>
<keyword evidence="10" id="KW-1185">Reference proteome</keyword>
<keyword evidence="2" id="KW-0813">Transport</keyword>
<dbReference type="InterPro" id="IPR046342">
    <property type="entry name" value="CBS_dom_sf"/>
</dbReference>
<dbReference type="PROSITE" id="PS00211">
    <property type="entry name" value="ABC_TRANSPORTER_1"/>
    <property type="match status" value="1"/>
</dbReference>
<comment type="similarity">
    <text evidence="1">Belongs to the ABC transporter superfamily.</text>
</comment>